<evidence type="ECO:0000256" key="1">
    <source>
        <dbReference type="SAM" id="MobiDB-lite"/>
    </source>
</evidence>
<evidence type="ECO:0000313" key="2">
    <source>
        <dbReference type="EMBL" id="RAG86808.1"/>
    </source>
</evidence>
<feature type="region of interest" description="Disordered" evidence="1">
    <location>
        <begin position="35"/>
        <end position="103"/>
    </location>
</feature>
<dbReference type="RefSeq" id="WP_111499502.1">
    <property type="nucleotide sequence ID" value="NZ_QKYN01000020.1"/>
</dbReference>
<reference evidence="2 3" key="1">
    <citation type="submission" date="2018-06" db="EMBL/GenBank/DDBJ databases">
        <title>Streptacidiphilus pinicola sp. nov., isolated from pine grove soil.</title>
        <authorList>
            <person name="Roh S.G."/>
            <person name="Park S."/>
            <person name="Kim M.-K."/>
            <person name="Yun B.-R."/>
            <person name="Park J."/>
            <person name="Kim M.J."/>
            <person name="Kim Y.S."/>
            <person name="Kim S.B."/>
        </authorList>
    </citation>
    <scope>NUCLEOTIDE SEQUENCE [LARGE SCALE GENOMIC DNA]</scope>
    <source>
        <strain evidence="2 3">MMS16-CNU450</strain>
    </source>
</reference>
<name>A0A2X0JGM5_9ACTN</name>
<dbReference type="SUPFAM" id="SSF143212">
    <property type="entry name" value="Rv2632c-like"/>
    <property type="match status" value="1"/>
</dbReference>
<protein>
    <recommendedName>
        <fullName evidence="4">DUF1876 domain-containing protein</fullName>
    </recommendedName>
</protein>
<organism evidence="2 3">
    <name type="scientific">Streptacidiphilus pinicola</name>
    <dbReference type="NCBI Taxonomy" id="2219663"/>
    <lineage>
        <taxon>Bacteria</taxon>
        <taxon>Bacillati</taxon>
        <taxon>Actinomycetota</taxon>
        <taxon>Actinomycetes</taxon>
        <taxon>Kitasatosporales</taxon>
        <taxon>Streptomycetaceae</taxon>
        <taxon>Streptacidiphilus</taxon>
    </lineage>
</organism>
<dbReference type="AlphaFoldDB" id="A0A2X0JGM5"/>
<dbReference type="OrthoDB" id="4828144at2"/>
<dbReference type="Gene3D" id="3.30.160.240">
    <property type="entry name" value="Rv1738"/>
    <property type="match status" value="1"/>
</dbReference>
<evidence type="ECO:0008006" key="4">
    <source>
        <dbReference type="Google" id="ProtNLM"/>
    </source>
</evidence>
<dbReference type="InterPro" id="IPR038070">
    <property type="entry name" value="Rv2632c-like_sf"/>
</dbReference>
<proteinExistence type="predicted"/>
<gene>
    <name evidence="2" type="ORF">DN069_04535</name>
</gene>
<keyword evidence="3" id="KW-1185">Reference proteome</keyword>
<comment type="caution">
    <text evidence="2">The sequence shown here is derived from an EMBL/GenBank/DDBJ whole genome shotgun (WGS) entry which is preliminary data.</text>
</comment>
<evidence type="ECO:0000313" key="3">
    <source>
        <dbReference type="Proteomes" id="UP000248889"/>
    </source>
</evidence>
<dbReference type="Pfam" id="PF08962">
    <property type="entry name" value="Rv2632c-like"/>
    <property type="match status" value="1"/>
</dbReference>
<accession>A0A2X0JGM5</accession>
<dbReference type="Proteomes" id="UP000248889">
    <property type="component" value="Unassembled WGS sequence"/>
</dbReference>
<dbReference type="EMBL" id="QKYN01000020">
    <property type="protein sequence ID" value="RAG86808.1"/>
    <property type="molecule type" value="Genomic_DNA"/>
</dbReference>
<feature type="compositionally biased region" description="Low complexity" evidence="1">
    <location>
        <begin position="94"/>
        <end position="103"/>
    </location>
</feature>
<sequence>MTSASTPASIKAERWNLSIDVFEEGDETKAHAVMETPGRTLEGRGSAHRNPHDTSVPEIGDEFAAGLRRGRRGGPRGDRPVPPHSLRRRHGRAAPDPVADGAAGRAFDTLMRVANRLPR</sequence>
<dbReference type="InterPro" id="IPR015057">
    <property type="entry name" value="Rv2632c-like"/>
</dbReference>